<dbReference type="InterPro" id="IPR000917">
    <property type="entry name" value="Sulfatase_N"/>
</dbReference>
<keyword evidence="1" id="KW-0812">Transmembrane</keyword>
<feature type="transmembrane region" description="Helical" evidence="1">
    <location>
        <begin position="58"/>
        <end position="80"/>
    </location>
</feature>
<sequence>MKQALIPALGAAVVFVVFALPNHPDAMGWGAFMRWPLELPVLLLLMVLLGRRAGVTHLVASVLVILTVLKLADYVMFMAYNRPFNPIVDGSLINAGFEFSRDSLGVTWVGVALVFAALLLALWFLVLLRSLVSWAELSPSGKTTQAAGVAALGCFAWAVADAGHHMNFWKLQASPPGTTWTTRLAIDRVDQMQRTSSDLVQFREAALSDAYANRRGLLNQLEGRDVILIWIESYGRASFDNPLYAPTHLATLRTAQNDLSDLGFAMRSGWLTSPTAGGQSWLAHGALGSGLWTTDNGRYQAMIDSGKKWLFHIAQDTGYRTTAIMPAITRDWPESDAMGFDLIFDKSALGYEGDAFRWVTMPDQFTLAVYPNLLPPDPRPDFIQIALISSHAPWTPIPDLIRWEDVGNGTVFNEMAARGPEPEVLWKDKDAVRDAYRRSVDYVLNAVFSHVAQLADDAPLIVVAGDHQAAGFVSGSGNMDVAVHMIGPQHVLDRIEHWGWTDGLVPGADVPVRRMDSFRDEFVAAFSGATSTAMVAK</sequence>
<accession>A0A0X3TZ10</accession>
<keyword evidence="1" id="KW-1133">Transmembrane helix</keyword>
<gene>
    <name evidence="3" type="ORF">AVO44_03790</name>
</gene>
<dbReference type="Gene3D" id="3.40.720.10">
    <property type="entry name" value="Alkaline Phosphatase, subunit A"/>
    <property type="match status" value="1"/>
</dbReference>
<keyword evidence="4" id="KW-1185">Reference proteome</keyword>
<dbReference type="OrthoDB" id="1376015at2"/>
<name>A0A0X3TZ10_9RHOB</name>
<dbReference type="STRING" id="1685378.AVO44_03790"/>
<evidence type="ECO:0000313" key="3">
    <source>
        <dbReference type="EMBL" id="KUJ81005.1"/>
    </source>
</evidence>
<organism evidence="3 4">
    <name type="scientific">Ruegeria profundi</name>
    <dbReference type="NCBI Taxonomy" id="1685378"/>
    <lineage>
        <taxon>Bacteria</taxon>
        <taxon>Pseudomonadati</taxon>
        <taxon>Pseudomonadota</taxon>
        <taxon>Alphaproteobacteria</taxon>
        <taxon>Rhodobacterales</taxon>
        <taxon>Roseobacteraceae</taxon>
        <taxon>Ruegeria</taxon>
    </lineage>
</organism>
<dbReference type="Pfam" id="PF00884">
    <property type="entry name" value="Sulfatase"/>
    <property type="match status" value="1"/>
</dbReference>
<comment type="caution">
    <text evidence="3">The sequence shown here is derived from an EMBL/GenBank/DDBJ whole genome shotgun (WGS) entry which is preliminary data.</text>
</comment>
<dbReference type="EMBL" id="LQBP01000002">
    <property type="protein sequence ID" value="KUJ81005.1"/>
    <property type="molecule type" value="Genomic_DNA"/>
</dbReference>
<evidence type="ECO:0000259" key="2">
    <source>
        <dbReference type="Pfam" id="PF00884"/>
    </source>
</evidence>
<feature type="transmembrane region" description="Helical" evidence="1">
    <location>
        <begin position="29"/>
        <end position="49"/>
    </location>
</feature>
<reference evidence="4" key="1">
    <citation type="submission" date="2015-12" db="EMBL/GenBank/DDBJ databases">
        <authorList>
            <person name="Zhang G."/>
            <person name="Stingl U."/>
        </authorList>
    </citation>
    <scope>NUCLEOTIDE SEQUENCE [LARGE SCALE GENOMIC DNA]</scope>
    <source>
        <strain evidence="4">ZGT108</strain>
    </source>
</reference>
<feature type="domain" description="Sulfatase N-terminal" evidence="2">
    <location>
        <begin position="305"/>
        <end position="469"/>
    </location>
</feature>
<dbReference type="Proteomes" id="UP000053690">
    <property type="component" value="Unassembled WGS sequence"/>
</dbReference>
<evidence type="ECO:0000313" key="4">
    <source>
        <dbReference type="Proteomes" id="UP000053690"/>
    </source>
</evidence>
<evidence type="ECO:0000256" key="1">
    <source>
        <dbReference type="SAM" id="Phobius"/>
    </source>
</evidence>
<dbReference type="SUPFAM" id="SSF53649">
    <property type="entry name" value="Alkaline phosphatase-like"/>
    <property type="match status" value="1"/>
</dbReference>
<protein>
    <submittedName>
        <fullName evidence="3">Sulfatase-like protein</fullName>
    </submittedName>
</protein>
<dbReference type="InterPro" id="IPR017850">
    <property type="entry name" value="Alkaline_phosphatase_core_sf"/>
</dbReference>
<keyword evidence="1" id="KW-0472">Membrane</keyword>
<feature type="transmembrane region" description="Helical" evidence="1">
    <location>
        <begin position="106"/>
        <end position="128"/>
    </location>
</feature>
<dbReference type="RefSeq" id="WP_068332812.1">
    <property type="nucleotide sequence ID" value="NZ_LQBP01000002.1"/>
</dbReference>
<dbReference type="AlphaFoldDB" id="A0A0X3TZ10"/>
<proteinExistence type="predicted"/>